<dbReference type="PANTHER" id="PTHR43384">
    <property type="entry name" value="SEPTUM SITE-DETERMINING PROTEIN MIND HOMOLOG, CHLOROPLASTIC-RELATED"/>
    <property type="match status" value="1"/>
</dbReference>
<evidence type="ECO:0000256" key="1">
    <source>
        <dbReference type="SAM" id="MobiDB-lite"/>
    </source>
</evidence>
<accession>A0ABU2SCW9</accession>
<dbReference type="Gene3D" id="3.40.50.300">
    <property type="entry name" value="P-loop containing nucleotide triphosphate hydrolases"/>
    <property type="match status" value="1"/>
</dbReference>
<proteinExistence type="predicted"/>
<protein>
    <recommendedName>
        <fullName evidence="4">AAA domain-containing protein</fullName>
    </recommendedName>
</protein>
<dbReference type="InterPro" id="IPR027417">
    <property type="entry name" value="P-loop_NTPase"/>
</dbReference>
<dbReference type="RefSeq" id="WP_311620967.1">
    <property type="nucleotide sequence ID" value="NZ_JAVREV010000022.1"/>
</dbReference>
<evidence type="ECO:0008006" key="4">
    <source>
        <dbReference type="Google" id="ProtNLM"/>
    </source>
</evidence>
<feature type="region of interest" description="Disordered" evidence="1">
    <location>
        <begin position="154"/>
        <end position="227"/>
    </location>
</feature>
<evidence type="ECO:0000313" key="3">
    <source>
        <dbReference type="Proteomes" id="UP001183615"/>
    </source>
</evidence>
<keyword evidence="3" id="KW-1185">Reference proteome</keyword>
<name>A0ABU2SCW9_9ACTN</name>
<feature type="compositionally biased region" description="Low complexity" evidence="1">
    <location>
        <begin position="177"/>
        <end position="187"/>
    </location>
</feature>
<feature type="compositionally biased region" description="Pro residues" evidence="1">
    <location>
        <begin position="194"/>
        <end position="209"/>
    </location>
</feature>
<dbReference type="EMBL" id="JAVREV010000022">
    <property type="protein sequence ID" value="MDT0446826.1"/>
    <property type="molecule type" value="Genomic_DNA"/>
</dbReference>
<dbReference type="SUPFAM" id="SSF52540">
    <property type="entry name" value="P-loop containing nucleoside triphosphate hydrolases"/>
    <property type="match status" value="1"/>
</dbReference>
<sequence length="532" mass="56037">MSELYGASIPGDAPAGLGAVTGEALMAAARLAVAADPGMPETVWRAAIRAAVPADRRGRALEQLAGERAELAREAGFVGPLPAEVPVRAWEPGIRLAGFDRFTAQTDRAGVRIWAREDATHAWLERTVAVGRADGCWVLRLPIPAGFKRSPVPHVITPFSSKEPSVADTAREEPMTAASFRSSAASRLVTPHGNQPPQPATTPQPPPGPGDFAASVRRQHARSAAPRWGWRGRVHRWSGGRVSPVPSAAERGWNSALRAVQMSFAGPRTIVFVNPKGGAGKTTAALMAGRTFGVHRGGGVVAIDNNETRGTLGERALRAGHANTARELLGHLHLFETPAARLGDLGSFVRGQGPAHFDVLASDERPQVTGQVDAPAFDRLHELFRRYYQLVLIDSGNNIRASNWLAAARCADLIALTTTAREDTASAALWMADALEGDVLGAGALKERGVALVSDPAPTRGVPALREAVVGAFAERCAAAVPIPYDPALAGGGPVDHTRIRPATHTAWLYACAAMASVLSTLPEGELVRVSG</sequence>
<dbReference type="InterPro" id="IPR050625">
    <property type="entry name" value="ParA/MinD_ATPase"/>
</dbReference>
<organism evidence="2 3">
    <name type="scientific">Streptomyces johnsoniae</name>
    <dbReference type="NCBI Taxonomy" id="3075532"/>
    <lineage>
        <taxon>Bacteria</taxon>
        <taxon>Bacillati</taxon>
        <taxon>Actinomycetota</taxon>
        <taxon>Actinomycetes</taxon>
        <taxon>Kitasatosporales</taxon>
        <taxon>Streptomycetaceae</taxon>
        <taxon>Streptomyces</taxon>
    </lineage>
</organism>
<gene>
    <name evidence="2" type="ORF">RM779_30150</name>
</gene>
<dbReference type="PANTHER" id="PTHR43384:SF14">
    <property type="entry name" value="ESX-1 SECRETION-ASSOCIATED PROTEIN ESPI"/>
    <property type="match status" value="1"/>
</dbReference>
<comment type="caution">
    <text evidence="2">The sequence shown here is derived from an EMBL/GenBank/DDBJ whole genome shotgun (WGS) entry which is preliminary data.</text>
</comment>
<evidence type="ECO:0000313" key="2">
    <source>
        <dbReference type="EMBL" id="MDT0446826.1"/>
    </source>
</evidence>
<dbReference type="Proteomes" id="UP001183615">
    <property type="component" value="Unassembled WGS sequence"/>
</dbReference>
<reference evidence="3" key="1">
    <citation type="submission" date="2023-07" db="EMBL/GenBank/DDBJ databases">
        <title>30 novel species of actinomycetes from the DSMZ collection.</title>
        <authorList>
            <person name="Nouioui I."/>
        </authorList>
    </citation>
    <scope>NUCLEOTIDE SEQUENCE [LARGE SCALE GENOMIC DNA]</scope>
    <source>
        <strain evidence="3">DSM 41886</strain>
    </source>
</reference>